<geneLocation type="plasmid" evidence="3 4">
    <name>pGD02.2.1</name>
</geneLocation>
<dbReference type="Gene3D" id="3.40.50.720">
    <property type="entry name" value="NAD(P)-binding Rossmann-like Domain"/>
    <property type="match status" value="1"/>
</dbReference>
<comment type="similarity">
    <text evidence="1">Belongs to the short-chain dehydrogenases/reductases (SDR) family.</text>
</comment>
<evidence type="ECO:0000256" key="1">
    <source>
        <dbReference type="ARBA" id="ARBA00006484"/>
    </source>
</evidence>
<dbReference type="FunFam" id="3.40.50.720:FF:000084">
    <property type="entry name" value="Short-chain dehydrogenase reductase"/>
    <property type="match status" value="1"/>
</dbReference>
<evidence type="ECO:0000313" key="3">
    <source>
        <dbReference type="EMBL" id="UZF48322.1"/>
    </source>
</evidence>
<dbReference type="PRINTS" id="PR00080">
    <property type="entry name" value="SDRFAMILY"/>
</dbReference>
<dbReference type="CDD" id="cd05233">
    <property type="entry name" value="SDR_c"/>
    <property type="match status" value="1"/>
</dbReference>
<dbReference type="PANTHER" id="PTHR24321">
    <property type="entry name" value="DEHYDROGENASES, SHORT CHAIN"/>
    <property type="match status" value="1"/>
</dbReference>
<dbReference type="InterPro" id="IPR002347">
    <property type="entry name" value="SDR_fam"/>
</dbReference>
<gene>
    <name evidence="3" type="ORF">KUM34_028730</name>
</gene>
<dbReference type="GO" id="GO:0016491">
    <property type="term" value="F:oxidoreductase activity"/>
    <property type="evidence" value="ECO:0007669"/>
    <property type="project" value="UniProtKB-KW"/>
</dbReference>
<dbReference type="Proteomes" id="UP001162740">
    <property type="component" value="Plasmid pGD02.2.1"/>
</dbReference>
<dbReference type="PANTHER" id="PTHR24321:SF8">
    <property type="entry name" value="ESTRADIOL 17-BETA-DEHYDROGENASE 8-RELATED"/>
    <property type="match status" value="1"/>
</dbReference>
<evidence type="ECO:0000256" key="2">
    <source>
        <dbReference type="ARBA" id="ARBA00023002"/>
    </source>
</evidence>
<proteinExistence type="inferred from homology"/>
<dbReference type="Pfam" id="PF13561">
    <property type="entry name" value="adh_short_C2"/>
    <property type="match status" value="1"/>
</dbReference>
<name>A0AA47AGD3_RHORH</name>
<dbReference type="EMBL" id="CP083975">
    <property type="protein sequence ID" value="UZF48322.1"/>
    <property type="molecule type" value="Genomic_DNA"/>
</dbReference>
<organism evidence="3 4">
    <name type="scientific">Rhodococcus rhodochrous</name>
    <dbReference type="NCBI Taxonomy" id="1829"/>
    <lineage>
        <taxon>Bacteria</taxon>
        <taxon>Bacillati</taxon>
        <taxon>Actinomycetota</taxon>
        <taxon>Actinomycetes</taxon>
        <taxon>Mycobacteriales</taxon>
        <taxon>Nocardiaceae</taxon>
        <taxon>Rhodococcus</taxon>
    </lineage>
</organism>
<keyword evidence="3" id="KW-0614">Plasmid</keyword>
<dbReference type="InterPro" id="IPR036291">
    <property type="entry name" value="NAD(P)-bd_dom_sf"/>
</dbReference>
<keyword evidence="2" id="KW-0560">Oxidoreductase</keyword>
<reference evidence="3 4" key="1">
    <citation type="journal article" date="2021" name="Front. Microbiol.">
        <title>Bacterial Transformation of Aromatic Monomers in Softwood Black Liquor.</title>
        <authorList>
            <person name="Navas L.E."/>
            <person name="Dexter G."/>
            <person name="Liu J."/>
            <person name="Levy-Booth D."/>
            <person name="Cho M."/>
            <person name="Jang S.K."/>
            <person name="Mansfield S.D."/>
            <person name="Renneckar S."/>
            <person name="Mohn W.W."/>
            <person name="Eltis L.D."/>
        </authorList>
    </citation>
    <scope>NUCLEOTIDE SEQUENCE [LARGE SCALE GENOMIC DNA]</scope>
    <source>
        <strain evidence="3 4">GD02</strain>
    </source>
</reference>
<dbReference type="RefSeq" id="WP_229581266.1">
    <property type="nucleotide sequence ID" value="NZ_CP083975.1"/>
</dbReference>
<dbReference type="SUPFAM" id="SSF51735">
    <property type="entry name" value="NAD(P)-binding Rossmann-fold domains"/>
    <property type="match status" value="1"/>
</dbReference>
<evidence type="ECO:0000313" key="4">
    <source>
        <dbReference type="Proteomes" id="UP001162740"/>
    </source>
</evidence>
<accession>A0AA47AGD3</accession>
<sequence length="262" mass="27398">MSEFDGKVAIITGGANGMGEAAVRELAGLGATVVIADIDTERAEKVEAEVQAHGGKVKAIHTDVREESQVIALVEQVVSEFGSIDILDNNAASLELTANDPDVISLDPQVLQQTLQGNLIAPFLCCKHVIPVMVENGGGSIINMASVAGLTGDVALTAYALSKAGVIQLTRAVAVQYGKQNVRCNAIAPATILTANVDAYMPEDYRNAYIHNSSTSYLGLPEDVSGLVAFLASDRARYMTGHVIPVDGGITSALAVAHDRRA</sequence>
<protein>
    <submittedName>
        <fullName evidence="3">SDR family oxidoreductase</fullName>
    </submittedName>
</protein>
<dbReference type="PRINTS" id="PR00081">
    <property type="entry name" value="GDHRDH"/>
</dbReference>
<dbReference type="AlphaFoldDB" id="A0AA47AGD3"/>